<feature type="transmembrane region" description="Helical" evidence="1">
    <location>
        <begin position="187"/>
        <end position="207"/>
    </location>
</feature>
<reference evidence="3 4" key="1">
    <citation type="journal article" date="2016" name="Int. J. Syst. Evol. Microbiol.">
        <title>Chitinibacter fontanus sp. nov., isolated from a spring.</title>
        <authorList>
            <person name="Sheu S.Y."/>
            <person name="Li Y.S."/>
            <person name="Young C.C."/>
            <person name="Chen W.M."/>
        </authorList>
    </citation>
    <scope>NUCLEOTIDE SEQUENCE [LARGE SCALE GENOMIC DNA]</scope>
    <source>
        <strain evidence="3 4">STM-7</strain>
    </source>
</reference>
<keyword evidence="1" id="KW-0472">Membrane</keyword>
<feature type="transmembrane region" description="Helical" evidence="1">
    <location>
        <begin position="88"/>
        <end position="109"/>
    </location>
</feature>
<dbReference type="Gene3D" id="1.10.287.70">
    <property type="match status" value="1"/>
</dbReference>
<keyword evidence="3" id="KW-0813">Transport</keyword>
<dbReference type="Pfam" id="PF07885">
    <property type="entry name" value="Ion_trans_2"/>
    <property type="match status" value="1"/>
</dbReference>
<evidence type="ECO:0000313" key="4">
    <source>
        <dbReference type="Proteomes" id="UP000510822"/>
    </source>
</evidence>
<feature type="transmembrane region" description="Helical" evidence="1">
    <location>
        <begin position="20"/>
        <end position="39"/>
    </location>
</feature>
<dbReference type="GO" id="GO:0034220">
    <property type="term" value="P:monoatomic ion transmembrane transport"/>
    <property type="evidence" value="ECO:0007669"/>
    <property type="project" value="UniProtKB-KW"/>
</dbReference>
<evidence type="ECO:0000256" key="1">
    <source>
        <dbReference type="SAM" id="Phobius"/>
    </source>
</evidence>
<evidence type="ECO:0000259" key="2">
    <source>
        <dbReference type="Pfam" id="PF07885"/>
    </source>
</evidence>
<protein>
    <submittedName>
        <fullName evidence="3">Two pore domain potassium channel family protein</fullName>
    </submittedName>
</protein>
<sequence length="224" mass="25409">MKPSELREYSFLTWLLERLFRFLQLLSVATWLMGTRIGAQTQFAQVQDPVAITKRRGRQIEAYVVVWFVLEILLVTFANTLQKPLQCFATFVAAYRVLDILQATLNLNVFDRLRTSSKHVFVASLARTAILSVWNFFESIFCFAIVYSVNQQLLKHGYGKIDAFDPIYFSTITQLTIGYGDVMPMSWLRGVAVVQGACGFLLGVFAVSRVISFLPRTPSVLGDE</sequence>
<keyword evidence="3" id="KW-0406">Ion transport</keyword>
<dbReference type="EMBL" id="CP058952">
    <property type="protein sequence ID" value="QLI80742.1"/>
    <property type="molecule type" value="Genomic_DNA"/>
</dbReference>
<keyword evidence="4" id="KW-1185">Reference proteome</keyword>
<name>A0A7D5Z5C0_9NEIS</name>
<evidence type="ECO:0000313" key="3">
    <source>
        <dbReference type="EMBL" id="QLI80742.1"/>
    </source>
</evidence>
<proteinExistence type="predicted"/>
<dbReference type="InterPro" id="IPR013099">
    <property type="entry name" value="K_chnl_dom"/>
</dbReference>
<dbReference type="RefSeq" id="WP_180307876.1">
    <property type="nucleotide sequence ID" value="NZ_CP058952.1"/>
</dbReference>
<feature type="transmembrane region" description="Helical" evidence="1">
    <location>
        <begin position="60"/>
        <end position="82"/>
    </location>
</feature>
<feature type="transmembrane region" description="Helical" evidence="1">
    <location>
        <begin position="129"/>
        <end position="149"/>
    </location>
</feature>
<dbReference type="AlphaFoldDB" id="A0A7D5Z5C0"/>
<keyword evidence="1" id="KW-0812">Transmembrane</keyword>
<feature type="domain" description="Potassium channel" evidence="2">
    <location>
        <begin position="139"/>
        <end position="214"/>
    </location>
</feature>
<dbReference type="SUPFAM" id="SSF81324">
    <property type="entry name" value="Voltage-gated potassium channels"/>
    <property type="match status" value="1"/>
</dbReference>
<gene>
    <name evidence="3" type="ORF">HZU75_03895</name>
</gene>
<organism evidence="3 4">
    <name type="scientific">Chitinibacter fontanus</name>
    <dbReference type="NCBI Taxonomy" id="1737446"/>
    <lineage>
        <taxon>Bacteria</taxon>
        <taxon>Pseudomonadati</taxon>
        <taxon>Pseudomonadota</taxon>
        <taxon>Betaproteobacteria</taxon>
        <taxon>Neisseriales</taxon>
        <taxon>Chitinibacteraceae</taxon>
        <taxon>Chitinibacter</taxon>
    </lineage>
</organism>
<keyword evidence="1" id="KW-1133">Transmembrane helix</keyword>
<keyword evidence="3" id="KW-0407">Ion channel</keyword>
<dbReference type="KEGG" id="cfon:HZU75_03895"/>
<dbReference type="Proteomes" id="UP000510822">
    <property type="component" value="Chromosome"/>
</dbReference>
<accession>A0A7D5Z5C0</accession>